<dbReference type="EMBL" id="BMPI01000017">
    <property type="protein sequence ID" value="GGM34100.1"/>
    <property type="molecule type" value="Genomic_DNA"/>
</dbReference>
<evidence type="ECO:0000259" key="3">
    <source>
        <dbReference type="Pfam" id="PF00501"/>
    </source>
</evidence>
<evidence type="ECO:0000256" key="2">
    <source>
        <dbReference type="ARBA" id="ARBA00022598"/>
    </source>
</evidence>
<comment type="similarity">
    <text evidence="1">Belongs to the ATP-dependent AMP-binding enzyme family.</text>
</comment>
<dbReference type="InterPro" id="IPR050237">
    <property type="entry name" value="ATP-dep_AMP-bd_enzyme"/>
</dbReference>
<organism evidence="5 6">
    <name type="scientific">Dactylosporangium sucinum</name>
    <dbReference type="NCBI Taxonomy" id="1424081"/>
    <lineage>
        <taxon>Bacteria</taxon>
        <taxon>Bacillati</taxon>
        <taxon>Actinomycetota</taxon>
        <taxon>Actinomycetes</taxon>
        <taxon>Micromonosporales</taxon>
        <taxon>Micromonosporaceae</taxon>
        <taxon>Dactylosporangium</taxon>
    </lineage>
</organism>
<protein>
    <submittedName>
        <fullName evidence="5">Fatty-acyl-CoA synthase</fullName>
    </submittedName>
</protein>
<gene>
    <name evidence="5" type="ORF">GCM10007977_039530</name>
</gene>
<comment type="caution">
    <text evidence="5">The sequence shown here is derived from an EMBL/GenBank/DDBJ whole genome shotgun (WGS) entry which is preliminary data.</text>
</comment>
<dbReference type="AlphaFoldDB" id="A0A917WW05"/>
<dbReference type="CDD" id="cd12119">
    <property type="entry name" value="ttLC_FACS_AlkK_like"/>
    <property type="match status" value="1"/>
</dbReference>
<dbReference type="InterPro" id="IPR025110">
    <property type="entry name" value="AMP-bd_C"/>
</dbReference>
<dbReference type="PANTHER" id="PTHR43767">
    <property type="entry name" value="LONG-CHAIN-FATTY-ACID--COA LIGASE"/>
    <property type="match status" value="1"/>
</dbReference>
<dbReference type="InterPro" id="IPR042099">
    <property type="entry name" value="ANL_N_sf"/>
</dbReference>
<accession>A0A917WW05</accession>
<name>A0A917WW05_9ACTN</name>
<evidence type="ECO:0000313" key="6">
    <source>
        <dbReference type="Proteomes" id="UP000642070"/>
    </source>
</evidence>
<dbReference type="InterPro" id="IPR045851">
    <property type="entry name" value="AMP-bd_C_sf"/>
</dbReference>
<reference evidence="5" key="1">
    <citation type="journal article" date="2014" name="Int. J. Syst. Evol. Microbiol.">
        <title>Complete genome sequence of Corynebacterium casei LMG S-19264T (=DSM 44701T), isolated from a smear-ripened cheese.</title>
        <authorList>
            <consortium name="US DOE Joint Genome Institute (JGI-PGF)"/>
            <person name="Walter F."/>
            <person name="Albersmeier A."/>
            <person name="Kalinowski J."/>
            <person name="Ruckert C."/>
        </authorList>
    </citation>
    <scope>NUCLEOTIDE SEQUENCE</scope>
    <source>
        <strain evidence="5">JCM 19831</strain>
    </source>
</reference>
<dbReference type="Proteomes" id="UP000642070">
    <property type="component" value="Unassembled WGS sequence"/>
</dbReference>
<dbReference type="Pfam" id="PF00501">
    <property type="entry name" value="AMP-binding"/>
    <property type="match status" value="1"/>
</dbReference>
<keyword evidence="2" id="KW-0436">Ligase</keyword>
<feature type="domain" description="AMP-binding enzyme C-terminal" evidence="4">
    <location>
        <begin position="486"/>
        <end position="560"/>
    </location>
</feature>
<sequence>MQLWCRIKWGESLRNRHHNCKINALFTCGAAHITVQYMRSTMMQTPLLISRILQHGSTVHGDSEVATWTGEGARRTSYAEIGRQAARLANALRDDLGVTGDQRVGTLMWNNAEHLVAYLAVPSMGAVLHTLNLRLFPEQLIYIANHAEDHVVVVDSTLIPLLAGVLPHLTTIRHIVVVGGGDTEKLQKDGVAVHRWDELLDGRPETFDWPAVDEDDAAALCYTSGTTGNPKGVAYSHRSIYLHSMEVCMAESFGLGPQVRDLCIVPMFHAMAWGLPYAAMMSGASLVMPDRFLQAAPLAQMIAVEKPTFAGAVPTIFTDLLGYLDANPTDTSSLKEVVIGGSACPPALMHAFKDRYDIEVIHAWGMTEMSPLGSVSRSPYGVEGPEAWAYRYTQGRVPAGVEARIVGPVGEVMPNDGKAVGELQVRGPWITAQYIGEDGPDPDKFEDGWLRTGDVGTLTPNGYLTLTDRAKDVIKSGGEWISSVDLENALMAHPAVLEACVVGVPDDKWGERPLATVVLREGATADAETLREFLGDKVARWQLPERWSFIESVPKTSVGKFDKKRVRASYADGGLEVVEI</sequence>
<evidence type="ECO:0000259" key="4">
    <source>
        <dbReference type="Pfam" id="PF13193"/>
    </source>
</evidence>
<dbReference type="InterPro" id="IPR000873">
    <property type="entry name" value="AMP-dep_synth/lig_dom"/>
</dbReference>
<evidence type="ECO:0000256" key="1">
    <source>
        <dbReference type="ARBA" id="ARBA00006432"/>
    </source>
</evidence>
<dbReference type="GO" id="GO:0016877">
    <property type="term" value="F:ligase activity, forming carbon-sulfur bonds"/>
    <property type="evidence" value="ECO:0007669"/>
    <property type="project" value="UniProtKB-ARBA"/>
</dbReference>
<dbReference type="NCBIfam" id="NF004837">
    <property type="entry name" value="PRK06187.1"/>
    <property type="match status" value="1"/>
</dbReference>
<dbReference type="InterPro" id="IPR020845">
    <property type="entry name" value="AMP-binding_CS"/>
</dbReference>
<keyword evidence="6" id="KW-1185">Reference proteome</keyword>
<dbReference type="FunFam" id="3.30.300.30:FF:000008">
    <property type="entry name" value="2,3-dihydroxybenzoate-AMP ligase"/>
    <property type="match status" value="1"/>
</dbReference>
<dbReference type="Gene3D" id="3.40.50.12780">
    <property type="entry name" value="N-terminal domain of ligase-like"/>
    <property type="match status" value="1"/>
</dbReference>
<dbReference type="PROSITE" id="PS00455">
    <property type="entry name" value="AMP_BINDING"/>
    <property type="match status" value="1"/>
</dbReference>
<dbReference type="Pfam" id="PF13193">
    <property type="entry name" value="AMP-binding_C"/>
    <property type="match status" value="1"/>
</dbReference>
<dbReference type="SUPFAM" id="SSF56801">
    <property type="entry name" value="Acetyl-CoA synthetase-like"/>
    <property type="match status" value="1"/>
</dbReference>
<proteinExistence type="inferred from homology"/>
<dbReference type="Gene3D" id="3.30.300.30">
    <property type="match status" value="1"/>
</dbReference>
<dbReference type="PANTHER" id="PTHR43767:SF11">
    <property type="entry name" value="MEDIUM-CHAIN-FATTY-ACID--COA LIGASE"/>
    <property type="match status" value="1"/>
</dbReference>
<evidence type="ECO:0000313" key="5">
    <source>
        <dbReference type="EMBL" id="GGM34100.1"/>
    </source>
</evidence>
<feature type="domain" description="AMP-dependent synthetase/ligase" evidence="3">
    <location>
        <begin position="59"/>
        <end position="434"/>
    </location>
</feature>
<reference evidence="5" key="2">
    <citation type="submission" date="2020-09" db="EMBL/GenBank/DDBJ databases">
        <authorList>
            <person name="Sun Q."/>
            <person name="Ohkuma M."/>
        </authorList>
    </citation>
    <scope>NUCLEOTIDE SEQUENCE</scope>
    <source>
        <strain evidence="5">JCM 19831</strain>
    </source>
</reference>